<dbReference type="InterPro" id="IPR016181">
    <property type="entry name" value="Acyl_CoA_acyltransferase"/>
</dbReference>
<dbReference type="OrthoDB" id="9805924at2"/>
<dbReference type="GO" id="GO:0005840">
    <property type="term" value="C:ribosome"/>
    <property type="evidence" value="ECO:0007669"/>
    <property type="project" value="UniProtKB-KW"/>
</dbReference>
<protein>
    <submittedName>
        <fullName evidence="2">Ribosomal protein S18 acetylase RimI-like enzyme</fullName>
    </submittedName>
</protein>
<accession>A0A366E8J1</accession>
<comment type="caution">
    <text evidence="2">The sequence shown here is derived from an EMBL/GenBank/DDBJ whole genome shotgun (WGS) entry which is preliminary data.</text>
</comment>
<dbReference type="EMBL" id="QNRH01000001">
    <property type="protein sequence ID" value="RBO98691.1"/>
    <property type="molecule type" value="Genomic_DNA"/>
</dbReference>
<keyword evidence="3" id="KW-1185">Reference proteome</keyword>
<sequence length="147" mass="16943">MQLRKLCREDWQWIQLWFQDEYLNAELGPLDEEWLNHVLNEVGGVQLVVECGDRPVGLIGCVWGNGTDLPHAITDIAVAPDLRRTGLGQRIVAEVMNWEGHPLARNWVAYVAQDNDRACRFFIHIGWKYCGIEDEMHCYQLAIPVRS</sequence>
<proteinExistence type="predicted"/>
<reference evidence="2 3" key="1">
    <citation type="submission" date="2018-06" db="EMBL/GenBank/DDBJ databases">
        <title>Genomic Encyclopedia of Type Strains, Phase IV (KMG-IV): sequencing the most valuable type-strain genomes for metagenomic binning, comparative biology and taxonomic classification.</title>
        <authorList>
            <person name="Goeker M."/>
        </authorList>
    </citation>
    <scope>NUCLEOTIDE SEQUENCE [LARGE SCALE GENOMIC DNA]</scope>
    <source>
        <strain evidence="2 3">DSM 25619</strain>
    </source>
</reference>
<dbReference type="AlphaFoldDB" id="A0A366E8J1"/>
<organism evidence="2 3">
    <name type="scientific">Pseudochrobactrum asaccharolyticum</name>
    <dbReference type="NCBI Taxonomy" id="354351"/>
    <lineage>
        <taxon>Bacteria</taxon>
        <taxon>Pseudomonadati</taxon>
        <taxon>Pseudomonadota</taxon>
        <taxon>Alphaproteobacteria</taxon>
        <taxon>Hyphomicrobiales</taxon>
        <taxon>Brucellaceae</taxon>
        <taxon>Pseudochrobactrum</taxon>
    </lineage>
</organism>
<feature type="domain" description="N-acetyltransferase" evidence="1">
    <location>
        <begin position="1"/>
        <end position="146"/>
    </location>
</feature>
<dbReference type="PROSITE" id="PS51186">
    <property type="entry name" value="GNAT"/>
    <property type="match status" value="1"/>
</dbReference>
<gene>
    <name evidence="2" type="ORF">DFR47_101291</name>
</gene>
<evidence type="ECO:0000259" key="1">
    <source>
        <dbReference type="PROSITE" id="PS51186"/>
    </source>
</evidence>
<evidence type="ECO:0000313" key="3">
    <source>
        <dbReference type="Proteomes" id="UP000252893"/>
    </source>
</evidence>
<name>A0A366E8J1_9HYPH</name>
<dbReference type="Proteomes" id="UP000252893">
    <property type="component" value="Unassembled WGS sequence"/>
</dbReference>
<evidence type="ECO:0000313" key="2">
    <source>
        <dbReference type="EMBL" id="RBO98691.1"/>
    </source>
</evidence>
<dbReference type="Gene3D" id="3.40.630.30">
    <property type="match status" value="1"/>
</dbReference>
<dbReference type="CDD" id="cd04301">
    <property type="entry name" value="NAT_SF"/>
    <property type="match status" value="1"/>
</dbReference>
<dbReference type="RefSeq" id="WP_113942630.1">
    <property type="nucleotide sequence ID" value="NZ_JBHEEG010000003.1"/>
</dbReference>
<dbReference type="Pfam" id="PF00583">
    <property type="entry name" value="Acetyltransf_1"/>
    <property type="match status" value="1"/>
</dbReference>
<keyword evidence="2" id="KW-0687">Ribonucleoprotein</keyword>
<dbReference type="SUPFAM" id="SSF55729">
    <property type="entry name" value="Acyl-CoA N-acyltransferases (Nat)"/>
    <property type="match status" value="1"/>
</dbReference>
<dbReference type="GO" id="GO:0016747">
    <property type="term" value="F:acyltransferase activity, transferring groups other than amino-acyl groups"/>
    <property type="evidence" value="ECO:0007669"/>
    <property type="project" value="InterPro"/>
</dbReference>
<dbReference type="InterPro" id="IPR000182">
    <property type="entry name" value="GNAT_dom"/>
</dbReference>
<keyword evidence="2" id="KW-0689">Ribosomal protein</keyword>